<protein>
    <recommendedName>
        <fullName evidence="9">Cytochrome c oxidase polypeptide IV</fullName>
    </recommendedName>
</protein>
<feature type="region of interest" description="Disordered" evidence="6">
    <location>
        <begin position="1"/>
        <end position="38"/>
    </location>
</feature>
<sequence length="128" mass="13832">MAHRAADADSHSPDVGSQGPGTKPGSDHHVDGHEGHPDDRTYITVAAILAVVTAIEVAIYYVEAIEDFLVPILIVLSVGKFVAVVGYFMHLKFDDRRFTWIFVAGLLISISVFIGAAAMFGADDYSLR</sequence>
<evidence type="ECO:0000313" key="8">
    <source>
        <dbReference type="EMBL" id="CAA9545409.1"/>
    </source>
</evidence>
<evidence type="ECO:0000256" key="2">
    <source>
        <dbReference type="ARBA" id="ARBA00022475"/>
    </source>
</evidence>
<dbReference type="InterPro" id="IPR005171">
    <property type="entry name" value="Cyt_c_oxidase_su4_prok"/>
</dbReference>
<evidence type="ECO:0000256" key="6">
    <source>
        <dbReference type="SAM" id="MobiDB-lite"/>
    </source>
</evidence>
<evidence type="ECO:0000256" key="3">
    <source>
        <dbReference type="ARBA" id="ARBA00022692"/>
    </source>
</evidence>
<evidence type="ECO:0008006" key="9">
    <source>
        <dbReference type="Google" id="ProtNLM"/>
    </source>
</evidence>
<name>A0A6J4UAS1_9BACT</name>
<organism evidence="8">
    <name type="scientific">uncultured Thermomicrobiales bacterium</name>
    <dbReference type="NCBI Taxonomy" id="1645740"/>
    <lineage>
        <taxon>Bacteria</taxon>
        <taxon>Pseudomonadati</taxon>
        <taxon>Thermomicrobiota</taxon>
        <taxon>Thermomicrobia</taxon>
        <taxon>Thermomicrobiales</taxon>
        <taxon>environmental samples</taxon>
    </lineage>
</organism>
<reference evidence="8" key="1">
    <citation type="submission" date="2020-02" db="EMBL/GenBank/DDBJ databases">
        <authorList>
            <person name="Meier V. D."/>
        </authorList>
    </citation>
    <scope>NUCLEOTIDE SEQUENCE</scope>
    <source>
        <strain evidence="8">AVDCRST_MAG73</strain>
    </source>
</reference>
<keyword evidence="5 7" id="KW-0472">Membrane</keyword>
<evidence type="ECO:0000256" key="7">
    <source>
        <dbReference type="SAM" id="Phobius"/>
    </source>
</evidence>
<dbReference type="AlphaFoldDB" id="A0A6J4UAS1"/>
<proteinExistence type="predicted"/>
<evidence type="ECO:0000256" key="4">
    <source>
        <dbReference type="ARBA" id="ARBA00022989"/>
    </source>
</evidence>
<gene>
    <name evidence="8" type="ORF">AVDCRST_MAG73-2364</name>
</gene>
<evidence type="ECO:0000256" key="1">
    <source>
        <dbReference type="ARBA" id="ARBA00004651"/>
    </source>
</evidence>
<feature type="transmembrane region" description="Helical" evidence="7">
    <location>
        <begin position="68"/>
        <end position="88"/>
    </location>
</feature>
<keyword evidence="2" id="KW-1003">Cell membrane</keyword>
<feature type="transmembrane region" description="Helical" evidence="7">
    <location>
        <begin position="42"/>
        <end position="62"/>
    </location>
</feature>
<dbReference type="EMBL" id="CADCWE010000152">
    <property type="protein sequence ID" value="CAA9545409.1"/>
    <property type="molecule type" value="Genomic_DNA"/>
</dbReference>
<comment type="subcellular location">
    <subcellularLocation>
        <location evidence="1">Cell membrane</location>
        <topology evidence="1">Multi-pass membrane protein</topology>
    </subcellularLocation>
</comment>
<feature type="compositionally biased region" description="Basic and acidic residues" evidence="6">
    <location>
        <begin position="25"/>
        <end position="38"/>
    </location>
</feature>
<dbReference type="GO" id="GO:0005886">
    <property type="term" value="C:plasma membrane"/>
    <property type="evidence" value="ECO:0007669"/>
    <property type="project" value="UniProtKB-SubCell"/>
</dbReference>
<keyword evidence="4 7" id="KW-1133">Transmembrane helix</keyword>
<accession>A0A6J4UAS1</accession>
<dbReference type="Pfam" id="PF03626">
    <property type="entry name" value="COX4_pro"/>
    <property type="match status" value="1"/>
</dbReference>
<feature type="transmembrane region" description="Helical" evidence="7">
    <location>
        <begin position="100"/>
        <end position="122"/>
    </location>
</feature>
<evidence type="ECO:0000256" key="5">
    <source>
        <dbReference type="ARBA" id="ARBA00023136"/>
    </source>
</evidence>
<keyword evidence="3 7" id="KW-0812">Transmembrane</keyword>
<feature type="compositionally biased region" description="Basic and acidic residues" evidence="6">
    <location>
        <begin position="1"/>
        <end position="12"/>
    </location>
</feature>